<feature type="non-terminal residue" evidence="1">
    <location>
        <position position="1"/>
    </location>
</feature>
<dbReference type="EMBL" id="JACOFZ010000061">
    <property type="protein sequence ID" value="MBC3883483.1"/>
    <property type="molecule type" value="Genomic_DNA"/>
</dbReference>
<organism evidence="1 2">
    <name type="scientific">Undibacterium nitidum</name>
    <dbReference type="NCBI Taxonomy" id="2762298"/>
    <lineage>
        <taxon>Bacteria</taxon>
        <taxon>Pseudomonadati</taxon>
        <taxon>Pseudomonadota</taxon>
        <taxon>Betaproteobacteria</taxon>
        <taxon>Burkholderiales</taxon>
        <taxon>Oxalobacteraceae</taxon>
        <taxon>Undibacterium</taxon>
    </lineage>
</organism>
<dbReference type="AlphaFoldDB" id="A0A923HRV8"/>
<name>A0A923HRV8_9BURK</name>
<evidence type="ECO:0000313" key="1">
    <source>
        <dbReference type="EMBL" id="MBC3883483.1"/>
    </source>
</evidence>
<proteinExistence type="predicted"/>
<comment type="caution">
    <text evidence="1">The sequence shown here is derived from an EMBL/GenBank/DDBJ whole genome shotgun (WGS) entry which is preliminary data.</text>
</comment>
<keyword evidence="2" id="KW-1185">Reference proteome</keyword>
<reference evidence="1" key="1">
    <citation type="submission" date="2020-08" db="EMBL/GenBank/DDBJ databases">
        <title>Novel species isolated from subtropical streams in China.</title>
        <authorList>
            <person name="Lu H."/>
        </authorList>
    </citation>
    <scope>NUCLEOTIDE SEQUENCE</scope>
    <source>
        <strain evidence="1">LX22W</strain>
    </source>
</reference>
<dbReference type="Proteomes" id="UP000627446">
    <property type="component" value="Unassembled WGS sequence"/>
</dbReference>
<dbReference type="NCBIfam" id="TIGR01965">
    <property type="entry name" value="VCBS_repeat"/>
    <property type="match status" value="1"/>
</dbReference>
<accession>A0A923HRV8</accession>
<evidence type="ECO:0008006" key="3">
    <source>
        <dbReference type="Google" id="ProtNLM"/>
    </source>
</evidence>
<evidence type="ECO:0000313" key="2">
    <source>
        <dbReference type="Proteomes" id="UP000627446"/>
    </source>
</evidence>
<protein>
    <recommendedName>
        <fullName evidence="3">RapA2 cadherin-like domain-containing protein</fullName>
    </recommendedName>
</protein>
<sequence length="84" mass="8468">AGALTLTNGTSNGGSTSIGYTYDPAAANLDFLRAGQSLTITYQVKVNDGTADSAVQDVTFTITGANDAPVLTDTTNPTAVVELA</sequence>
<dbReference type="RefSeq" id="WP_186918096.1">
    <property type="nucleotide sequence ID" value="NZ_JACOFZ010000061.1"/>
</dbReference>
<dbReference type="InterPro" id="IPR010221">
    <property type="entry name" value="VCBS_dom"/>
</dbReference>
<feature type="non-terminal residue" evidence="1">
    <location>
        <position position="84"/>
    </location>
</feature>
<gene>
    <name evidence="1" type="ORF">H8K36_19035</name>
</gene>